<organism evidence="2 3">
    <name type="scientific">Dreissena polymorpha</name>
    <name type="common">Zebra mussel</name>
    <name type="synonym">Mytilus polymorpha</name>
    <dbReference type="NCBI Taxonomy" id="45954"/>
    <lineage>
        <taxon>Eukaryota</taxon>
        <taxon>Metazoa</taxon>
        <taxon>Spiralia</taxon>
        <taxon>Lophotrochozoa</taxon>
        <taxon>Mollusca</taxon>
        <taxon>Bivalvia</taxon>
        <taxon>Autobranchia</taxon>
        <taxon>Heteroconchia</taxon>
        <taxon>Euheterodonta</taxon>
        <taxon>Imparidentia</taxon>
        <taxon>Neoheterodontei</taxon>
        <taxon>Myida</taxon>
        <taxon>Dreissenoidea</taxon>
        <taxon>Dreissenidae</taxon>
        <taxon>Dreissena</taxon>
    </lineage>
</organism>
<gene>
    <name evidence="2" type="ORF">DPMN_033254</name>
</gene>
<feature type="region of interest" description="Disordered" evidence="1">
    <location>
        <begin position="66"/>
        <end position="86"/>
    </location>
</feature>
<feature type="compositionally biased region" description="Acidic residues" evidence="1">
    <location>
        <begin position="68"/>
        <end position="80"/>
    </location>
</feature>
<evidence type="ECO:0000313" key="2">
    <source>
        <dbReference type="EMBL" id="KAH3870074.1"/>
    </source>
</evidence>
<proteinExistence type="predicted"/>
<keyword evidence="3" id="KW-1185">Reference proteome</keyword>
<sequence>MLISHAVFINKAPDQRCSRLLSETTTISSTASTLITTTPFIATTEFITPGDFKTVFFTDSFTTVGVEPTEEPLDPTEPGDEMTTFEPTTIEITEKPVTIYEEGIIFTKL</sequence>
<dbReference type="AlphaFoldDB" id="A0A9D4RJ04"/>
<protein>
    <submittedName>
        <fullName evidence="2">Uncharacterized protein</fullName>
    </submittedName>
</protein>
<reference evidence="2" key="2">
    <citation type="submission" date="2020-11" db="EMBL/GenBank/DDBJ databases">
        <authorList>
            <person name="McCartney M.A."/>
            <person name="Auch B."/>
            <person name="Kono T."/>
            <person name="Mallez S."/>
            <person name="Becker A."/>
            <person name="Gohl D.M."/>
            <person name="Silverstein K.A.T."/>
            <person name="Koren S."/>
            <person name="Bechman K.B."/>
            <person name="Herman A."/>
            <person name="Abrahante J.E."/>
            <person name="Garbe J."/>
        </authorList>
    </citation>
    <scope>NUCLEOTIDE SEQUENCE</scope>
    <source>
        <strain evidence="2">Duluth1</strain>
        <tissue evidence="2">Whole animal</tissue>
    </source>
</reference>
<accession>A0A9D4RJ04</accession>
<dbReference type="EMBL" id="JAIWYP010000002">
    <property type="protein sequence ID" value="KAH3870074.1"/>
    <property type="molecule type" value="Genomic_DNA"/>
</dbReference>
<evidence type="ECO:0000313" key="3">
    <source>
        <dbReference type="Proteomes" id="UP000828390"/>
    </source>
</evidence>
<dbReference type="Proteomes" id="UP000828390">
    <property type="component" value="Unassembled WGS sequence"/>
</dbReference>
<name>A0A9D4RJ04_DREPO</name>
<reference evidence="2" key="1">
    <citation type="journal article" date="2019" name="bioRxiv">
        <title>The Genome of the Zebra Mussel, Dreissena polymorpha: A Resource for Invasive Species Research.</title>
        <authorList>
            <person name="McCartney M.A."/>
            <person name="Auch B."/>
            <person name="Kono T."/>
            <person name="Mallez S."/>
            <person name="Zhang Y."/>
            <person name="Obille A."/>
            <person name="Becker A."/>
            <person name="Abrahante J.E."/>
            <person name="Garbe J."/>
            <person name="Badalamenti J.P."/>
            <person name="Herman A."/>
            <person name="Mangelson H."/>
            <person name="Liachko I."/>
            <person name="Sullivan S."/>
            <person name="Sone E.D."/>
            <person name="Koren S."/>
            <person name="Silverstein K.A.T."/>
            <person name="Beckman K.B."/>
            <person name="Gohl D.M."/>
        </authorList>
    </citation>
    <scope>NUCLEOTIDE SEQUENCE</scope>
    <source>
        <strain evidence="2">Duluth1</strain>
        <tissue evidence="2">Whole animal</tissue>
    </source>
</reference>
<evidence type="ECO:0000256" key="1">
    <source>
        <dbReference type="SAM" id="MobiDB-lite"/>
    </source>
</evidence>
<comment type="caution">
    <text evidence="2">The sequence shown here is derived from an EMBL/GenBank/DDBJ whole genome shotgun (WGS) entry which is preliminary data.</text>
</comment>